<dbReference type="AlphaFoldDB" id="A0A7K6BJK1"/>
<sequence length="88" mass="10503">EDLPKTFKLYVEKIRETLLSFKSQMDDCYNSCLTGFQDQVKQFEKELPCILQLAADCLFKEHEQKLSHSIGQIQHLFTEQLQYWEKTK</sequence>
<dbReference type="OrthoDB" id="431588at2759"/>
<protein>
    <submittedName>
        <fullName evidence="2">CC180 protein</fullName>
    </submittedName>
</protein>
<dbReference type="Proteomes" id="UP000544127">
    <property type="component" value="Unassembled WGS sequence"/>
</dbReference>
<comment type="caution">
    <text evidence="2">The sequence shown here is derived from an EMBL/GenBank/DDBJ whole genome shotgun (WGS) entry which is preliminary data.</text>
</comment>
<dbReference type="InterPro" id="IPR027914">
    <property type="entry name" value="DUF4456"/>
</dbReference>
<dbReference type="Pfam" id="PF14644">
    <property type="entry name" value="DUF4456"/>
    <property type="match status" value="1"/>
</dbReference>
<evidence type="ECO:0000313" key="2">
    <source>
        <dbReference type="EMBL" id="NWV01520.1"/>
    </source>
</evidence>
<feature type="non-terminal residue" evidence="2">
    <location>
        <position position="88"/>
    </location>
</feature>
<name>A0A7K6BJK1_UPUEP</name>
<feature type="domain" description="DUF4456" evidence="1">
    <location>
        <begin position="2"/>
        <end position="88"/>
    </location>
</feature>
<feature type="non-terminal residue" evidence="2">
    <location>
        <position position="1"/>
    </location>
</feature>
<evidence type="ECO:0000259" key="1">
    <source>
        <dbReference type="Pfam" id="PF14644"/>
    </source>
</evidence>
<keyword evidence="3" id="KW-1185">Reference proteome</keyword>
<dbReference type="EMBL" id="VZRI01013912">
    <property type="protein sequence ID" value="NWV01520.1"/>
    <property type="molecule type" value="Genomic_DNA"/>
</dbReference>
<organism evidence="2 3">
    <name type="scientific">Upupa epops</name>
    <name type="common">Eurasian hoopoe</name>
    <dbReference type="NCBI Taxonomy" id="57439"/>
    <lineage>
        <taxon>Eukaryota</taxon>
        <taxon>Metazoa</taxon>
        <taxon>Chordata</taxon>
        <taxon>Craniata</taxon>
        <taxon>Vertebrata</taxon>
        <taxon>Euteleostomi</taxon>
        <taxon>Archelosauria</taxon>
        <taxon>Archosauria</taxon>
        <taxon>Dinosauria</taxon>
        <taxon>Saurischia</taxon>
        <taxon>Theropoda</taxon>
        <taxon>Coelurosauria</taxon>
        <taxon>Aves</taxon>
        <taxon>Neognathae</taxon>
        <taxon>Neoaves</taxon>
        <taxon>Telluraves</taxon>
        <taxon>Coraciimorphae</taxon>
        <taxon>Bucerotiformes</taxon>
        <taxon>Upupidae</taxon>
        <taxon>Upupa</taxon>
    </lineage>
</organism>
<accession>A0A7K6BJK1</accession>
<evidence type="ECO:0000313" key="3">
    <source>
        <dbReference type="Proteomes" id="UP000544127"/>
    </source>
</evidence>
<proteinExistence type="predicted"/>
<gene>
    <name evidence="2" type="primary">Ccdc180_0</name>
    <name evidence="2" type="ORF">UPUEPO_R03070</name>
</gene>
<reference evidence="2 3" key="1">
    <citation type="submission" date="2019-09" db="EMBL/GenBank/DDBJ databases">
        <title>Bird 10,000 Genomes (B10K) Project - Family phase.</title>
        <authorList>
            <person name="Zhang G."/>
        </authorList>
    </citation>
    <scope>NUCLEOTIDE SEQUENCE [LARGE SCALE GENOMIC DNA]</scope>
    <source>
        <strain evidence="2">B10K-DU-012-37</strain>
    </source>
</reference>